<comment type="caution">
    <text evidence="1">The sequence shown here is derived from an EMBL/GenBank/DDBJ whole genome shotgun (WGS) entry which is preliminary data.</text>
</comment>
<dbReference type="EMBL" id="JPOX01000073">
    <property type="protein sequence ID" value="KFX41065.1"/>
    <property type="molecule type" value="Genomic_DNA"/>
</dbReference>
<evidence type="ECO:0000313" key="1">
    <source>
        <dbReference type="EMBL" id="KFX41065.1"/>
    </source>
</evidence>
<reference key="1">
    <citation type="journal article" date="2014" name="PLoS Genet.">
        <title>Signature Gene Expression Reveals Novel Clues to the Molecular Mechanisms of Dimorphic Transition in Penicillium marneffei.</title>
        <authorList>
            <person name="Yang E."/>
            <person name="Wang G."/>
            <person name="Cai J."/>
            <person name="Woo P.C."/>
            <person name="Lau S.K."/>
            <person name="Yuen K.-Y."/>
            <person name="Chow W.-N."/>
            <person name="Lin X."/>
        </authorList>
    </citation>
    <scope>NUCLEOTIDE SEQUENCE [LARGE SCALE GENOMIC DNA]</scope>
    <source>
        <strain>PM1</strain>
    </source>
</reference>
<gene>
    <name evidence="1" type="ORF">GQ26_0730110</name>
</gene>
<reference evidence="1" key="2">
    <citation type="journal article" date="2014" name="PLoS Genet.">
        <title>Signature gene expression reveals novel clues to the molecular mechanisms of dimorphic transition in Penicillium marneffei.</title>
        <authorList>
            <person name="Yang E."/>
            <person name="Wang G."/>
            <person name="Cai J."/>
            <person name="Woo P.C."/>
            <person name="Lau S.K."/>
            <person name="Yuen K.-Y."/>
            <person name="Chow W.-N."/>
            <person name="Lin X."/>
        </authorList>
    </citation>
    <scope>NUCLEOTIDE SEQUENCE</scope>
    <source>
        <strain evidence="1">PM1</strain>
    </source>
</reference>
<dbReference type="HOGENOM" id="CLU_082183_0_0_1"/>
<dbReference type="AlphaFoldDB" id="A0A093UMD3"/>
<accession>A0A093UMD3</accession>
<dbReference type="EMBL" id="JPOX01000073">
    <property type="protein sequence ID" value="KFX41066.1"/>
    <property type="molecule type" value="Genomic_DNA"/>
</dbReference>
<dbReference type="eggNOG" id="ENOG502ST1T">
    <property type="taxonomic scope" value="Eukaryota"/>
</dbReference>
<proteinExistence type="predicted"/>
<sequence length="234" mass="25981">MASTRDILHPKNNGIPQLFHVLYISYHLQNDPNAVIQKLRVIGSYTSLDAAKTAAYSCLYDAGYSKSWFTQYDVHRDSNDGKVVTATGIDGTKFAVQILNSVIDGGVPQGASKLWNYSVEEKNQRVSTELFYVVQVKTRYDDEERREINIEGTFLTYTAARDYAKVVLLSPADGIDAKSYAEYDEAEPDQHDCGFGANVIVHAVGEHGENFLVSVVKSQTMENVRLGEAAMRVA</sequence>
<name>A0A093UMD3_TALMA</name>
<organism evidence="1">
    <name type="scientific">Talaromyces marneffei PM1</name>
    <dbReference type="NCBI Taxonomy" id="1077442"/>
    <lineage>
        <taxon>Eukaryota</taxon>
        <taxon>Fungi</taxon>
        <taxon>Dikarya</taxon>
        <taxon>Ascomycota</taxon>
        <taxon>Pezizomycotina</taxon>
        <taxon>Eurotiomycetes</taxon>
        <taxon>Eurotiomycetidae</taxon>
        <taxon>Eurotiales</taxon>
        <taxon>Trichocomaceae</taxon>
        <taxon>Talaromyces</taxon>
        <taxon>Talaromyces sect. Talaromyces</taxon>
    </lineage>
</organism>
<protein>
    <submittedName>
        <fullName evidence="1">Uncharacterized protein</fullName>
    </submittedName>
</protein>